<dbReference type="Proteomes" id="UP001205612">
    <property type="component" value="Unassembled WGS sequence"/>
</dbReference>
<name>A0ABT2B5Z3_9ACTN</name>
<dbReference type="EMBL" id="JANUGP010000017">
    <property type="protein sequence ID" value="MCS0603845.1"/>
    <property type="molecule type" value="Genomic_DNA"/>
</dbReference>
<comment type="caution">
    <text evidence="2">The sequence shown here is derived from an EMBL/GenBank/DDBJ whole genome shotgun (WGS) entry which is preliminary data.</text>
</comment>
<accession>A0ABT2B5Z3</accession>
<sequence length="76" mass="8280">MSEYTPSQAEGERDTDSLEQADQPPRTTPSQAEGEDPDEPDSGGGDTARRTRSAPPGGALHLREEPKTPIQEEFDR</sequence>
<keyword evidence="3" id="KW-1185">Reference proteome</keyword>
<evidence type="ECO:0000313" key="2">
    <source>
        <dbReference type="EMBL" id="MCS0603845.1"/>
    </source>
</evidence>
<reference evidence="2 3" key="1">
    <citation type="submission" date="2022-08" db="EMBL/GenBank/DDBJ databases">
        <authorList>
            <person name="Somphong A."/>
            <person name="Phongsopitanun W."/>
        </authorList>
    </citation>
    <scope>NUCLEOTIDE SEQUENCE [LARGE SCALE GENOMIC DNA]</scope>
    <source>
        <strain evidence="2 3">LP11</strain>
    </source>
</reference>
<evidence type="ECO:0000256" key="1">
    <source>
        <dbReference type="SAM" id="MobiDB-lite"/>
    </source>
</evidence>
<proteinExistence type="predicted"/>
<evidence type="ECO:0000313" key="3">
    <source>
        <dbReference type="Proteomes" id="UP001205612"/>
    </source>
</evidence>
<dbReference type="RefSeq" id="WP_258780478.1">
    <property type="nucleotide sequence ID" value="NZ_JANUGP010000017.1"/>
</dbReference>
<feature type="region of interest" description="Disordered" evidence="1">
    <location>
        <begin position="1"/>
        <end position="76"/>
    </location>
</feature>
<protein>
    <submittedName>
        <fullName evidence="2">Uncharacterized protein</fullName>
    </submittedName>
</protein>
<gene>
    <name evidence="2" type="ORF">NX794_21890</name>
</gene>
<organism evidence="2 3">
    <name type="scientific">Streptomyces pyxinicus</name>
    <dbReference type="NCBI Taxonomy" id="2970331"/>
    <lineage>
        <taxon>Bacteria</taxon>
        <taxon>Bacillati</taxon>
        <taxon>Actinomycetota</taxon>
        <taxon>Actinomycetes</taxon>
        <taxon>Kitasatosporales</taxon>
        <taxon>Streptomycetaceae</taxon>
        <taxon>Streptomyces</taxon>
    </lineage>
</organism>